<evidence type="ECO:0000313" key="2">
    <source>
        <dbReference type="EMBL" id="MBO0346848.1"/>
    </source>
</evidence>
<keyword evidence="1" id="KW-0812">Transmembrane</keyword>
<feature type="transmembrane region" description="Helical" evidence="1">
    <location>
        <begin position="164"/>
        <end position="184"/>
    </location>
</feature>
<sequence length="240" mass="25325">MPTVFPKGQLALYVLIFALAYTGLIAAIDYLQLNSSSSFSVVEIFLEATLCLYACIAIGGLKAVTKKHPQTTTSALMRYVLLIGGPSALSFVILALAITLLGMSDALQIQATYLVLGVVSGLIFFILATLFGLSLPGALREPKDTIGEAFQRGKRQASFTLPRLLFFMAPFSVAAFALSVAAAATGLFGNAPAGTMIFSPNELLVTFVVKLLGGMAIVAFAAIIMAAFQKDEEERLAEAG</sequence>
<organism evidence="2 3">
    <name type="scientific">Roseibium limicola</name>
    <dbReference type="NCBI Taxonomy" id="2816037"/>
    <lineage>
        <taxon>Bacteria</taxon>
        <taxon>Pseudomonadati</taxon>
        <taxon>Pseudomonadota</taxon>
        <taxon>Alphaproteobacteria</taxon>
        <taxon>Hyphomicrobiales</taxon>
        <taxon>Stappiaceae</taxon>
        <taxon>Roseibium</taxon>
    </lineage>
</organism>
<evidence type="ECO:0000313" key="3">
    <source>
        <dbReference type="Proteomes" id="UP000664779"/>
    </source>
</evidence>
<dbReference type="EMBL" id="JAFLNF010000008">
    <property type="protein sequence ID" value="MBO0346848.1"/>
    <property type="molecule type" value="Genomic_DNA"/>
</dbReference>
<dbReference type="AlphaFoldDB" id="A0A939ESL1"/>
<comment type="caution">
    <text evidence="2">The sequence shown here is derived from an EMBL/GenBank/DDBJ whole genome shotgun (WGS) entry which is preliminary data.</text>
</comment>
<gene>
    <name evidence="2" type="ORF">J0X15_16595</name>
</gene>
<feature type="transmembrane region" description="Helical" evidence="1">
    <location>
        <begin position="12"/>
        <end position="32"/>
    </location>
</feature>
<keyword evidence="3" id="KW-1185">Reference proteome</keyword>
<feature type="transmembrane region" description="Helical" evidence="1">
    <location>
        <begin position="44"/>
        <end position="64"/>
    </location>
</feature>
<keyword evidence="1" id="KW-1133">Transmembrane helix</keyword>
<proteinExistence type="predicted"/>
<feature type="transmembrane region" description="Helical" evidence="1">
    <location>
        <begin position="76"/>
        <end position="101"/>
    </location>
</feature>
<dbReference type="RefSeq" id="WP_206943121.1">
    <property type="nucleotide sequence ID" value="NZ_JAFLNF010000008.1"/>
</dbReference>
<feature type="transmembrane region" description="Helical" evidence="1">
    <location>
        <begin position="204"/>
        <end position="228"/>
    </location>
</feature>
<keyword evidence="1" id="KW-0472">Membrane</keyword>
<reference evidence="2" key="1">
    <citation type="submission" date="2021-03" db="EMBL/GenBank/DDBJ databases">
        <title>Roseibium sp. CAU 1637 isolated from Incheon.</title>
        <authorList>
            <person name="Kim W."/>
        </authorList>
    </citation>
    <scope>NUCLEOTIDE SEQUENCE</scope>
    <source>
        <strain evidence="2">CAU 1637</strain>
    </source>
</reference>
<accession>A0A939ESL1</accession>
<name>A0A939ESL1_9HYPH</name>
<feature type="transmembrane region" description="Helical" evidence="1">
    <location>
        <begin position="113"/>
        <end position="133"/>
    </location>
</feature>
<evidence type="ECO:0000256" key="1">
    <source>
        <dbReference type="SAM" id="Phobius"/>
    </source>
</evidence>
<dbReference type="Proteomes" id="UP000664779">
    <property type="component" value="Unassembled WGS sequence"/>
</dbReference>
<protein>
    <submittedName>
        <fullName evidence="2">Uncharacterized protein</fullName>
    </submittedName>
</protein>